<feature type="domain" description="LysM" evidence="2">
    <location>
        <begin position="32"/>
        <end position="80"/>
    </location>
</feature>
<name>A0ABW1YR33_9GAMM</name>
<dbReference type="SUPFAM" id="SSF54106">
    <property type="entry name" value="LysM domain"/>
    <property type="match status" value="1"/>
</dbReference>
<sequence length="356" mass="39416">MKKIILAAAALLAVTFGIQAQDQVPLNPDHPDVYVVQRGDTLWDISGQFLAQPWQWPEIWQVNPQVENPHLIYPGDRLRLVYVEGQPQLHLERGPRAYRLTPASGSSSLHPQVRREAVGEAIPAIPLDAINAFLSRTRIVAPDAFEGTPYVISGSDNHILMGAGDKIYARGDFRVPLAAYGVYRPGPIYADPLTGETLGRQALDVGSVDLFQLDPDRREEFAIATLEVTRTAREIRLEDRLLPVEERSIAAMFQPGAPAVPVEGVILGVDEGVTQIGKYDVVVVNRGEREALQPGHVLAIYKRGATVRDRIERESVKLPDEYAGVLMVFRTFEKMSLALVLEAERPLAVMDLVRNP</sequence>
<dbReference type="PANTHER" id="PTHR34700">
    <property type="entry name" value="POTASSIUM BINDING PROTEIN KBP"/>
    <property type="match status" value="1"/>
</dbReference>
<dbReference type="EMBL" id="JBHSVR010000001">
    <property type="protein sequence ID" value="MFC6633895.1"/>
    <property type="molecule type" value="Genomic_DNA"/>
</dbReference>
<gene>
    <name evidence="3" type="ORF">ACFQBM_11400</name>
</gene>
<feature type="signal peptide" evidence="1">
    <location>
        <begin position="1"/>
        <end position="20"/>
    </location>
</feature>
<proteinExistence type="predicted"/>
<evidence type="ECO:0000313" key="4">
    <source>
        <dbReference type="Proteomes" id="UP001596425"/>
    </source>
</evidence>
<accession>A0ABW1YR33</accession>
<dbReference type="SMART" id="SM00257">
    <property type="entry name" value="LysM"/>
    <property type="match status" value="1"/>
</dbReference>
<dbReference type="PROSITE" id="PS51782">
    <property type="entry name" value="LYSM"/>
    <property type="match status" value="1"/>
</dbReference>
<keyword evidence="4" id="KW-1185">Reference proteome</keyword>
<keyword evidence="1" id="KW-0732">Signal</keyword>
<reference evidence="4" key="1">
    <citation type="journal article" date="2019" name="Int. J. Syst. Evol. Microbiol.">
        <title>The Global Catalogue of Microorganisms (GCM) 10K type strain sequencing project: providing services to taxonomists for standard genome sequencing and annotation.</title>
        <authorList>
            <consortium name="The Broad Institute Genomics Platform"/>
            <consortium name="The Broad Institute Genome Sequencing Center for Infectious Disease"/>
            <person name="Wu L."/>
            <person name="Ma J."/>
        </authorList>
    </citation>
    <scope>NUCLEOTIDE SEQUENCE [LARGE SCALE GENOMIC DNA]</scope>
    <source>
        <strain evidence="4">CGMCC 1.13718</strain>
    </source>
</reference>
<evidence type="ECO:0000259" key="2">
    <source>
        <dbReference type="PROSITE" id="PS51782"/>
    </source>
</evidence>
<dbReference type="CDD" id="cd00118">
    <property type="entry name" value="LysM"/>
    <property type="match status" value="1"/>
</dbReference>
<evidence type="ECO:0000256" key="1">
    <source>
        <dbReference type="SAM" id="SignalP"/>
    </source>
</evidence>
<dbReference type="Pfam" id="PF01476">
    <property type="entry name" value="LysM"/>
    <property type="match status" value="1"/>
</dbReference>
<dbReference type="InterPro" id="IPR052196">
    <property type="entry name" value="Bact_Kbp"/>
</dbReference>
<dbReference type="PANTHER" id="PTHR34700:SF4">
    <property type="entry name" value="PHAGE-LIKE ELEMENT PBSX PROTEIN XKDP"/>
    <property type="match status" value="1"/>
</dbReference>
<dbReference type="RefSeq" id="WP_193190499.1">
    <property type="nucleotide sequence ID" value="NZ_JACZFR010000013.1"/>
</dbReference>
<protein>
    <submittedName>
        <fullName evidence="3">LysM peptidoglycan-binding domain-containing protein</fullName>
    </submittedName>
</protein>
<evidence type="ECO:0000313" key="3">
    <source>
        <dbReference type="EMBL" id="MFC6633895.1"/>
    </source>
</evidence>
<comment type="caution">
    <text evidence="3">The sequence shown here is derived from an EMBL/GenBank/DDBJ whole genome shotgun (WGS) entry which is preliminary data.</text>
</comment>
<feature type="chain" id="PRO_5047540605" evidence="1">
    <location>
        <begin position="21"/>
        <end position="356"/>
    </location>
</feature>
<organism evidence="3 4">
    <name type="scientific">Microbulbifer taiwanensis</name>
    <dbReference type="NCBI Taxonomy" id="986746"/>
    <lineage>
        <taxon>Bacteria</taxon>
        <taxon>Pseudomonadati</taxon>
        <taxon>Pseudomonadota</taxon>
        <taxon>Gammaproteobacteria</taxon>
        <taxon>Cellvibrionales</taxon>
        <taxon>Microbulbiferaceae</taxon>
        <taxon>Microbulbifer</taxon>
    </lineage>
</organism>
<dbReference type="Proteomes" id="UP001596425">
    <property type="component" value="Unassembled WGS sequence"/>
</dbReference>
<dbReference type="InterPro" id="IPR018392">
    <property type="entry name" value="LysM"/>
</dbReference>
<dbReference type="Gene3D" id="3.10.350.10">
    <property type="entry name" value="LysM domain"/>
    <property type="match status" value="1"/>
</dbReference>
<dbReference type="InterPro" id="IPR036779">
    <property type="entry name" value="LysM_dom_sf"/>
</dbReference>